<name>K9D8Y5_9BURK</name>
<evidence type="ECO:0000313" key="7">
    <source>
        <dbReference type="EMBL" id="EKU80683.1"/>
    </source>
</evidence>
<feature type="binding site" evidence="5">
    <location>
        <position position="143"/>
    </location>
    <ligand>
        <name>Mg(2+)</name>
        <dbReference type="ChEBI" id="CHEBI:18420"/>
    </ligand>
</feature>
<gene>
    <name evidence="7" type="ORF">HMPREF9710_04222</name>
</gene>
<dbReference type="EMBL" id="AGZI01000050">
    <property type="protein sequence ID" value="EKU80683.1"/>
    <property type="molecule type" value="Genomic_DNA"/>
</dbReference>
<feature type="domain" description="HpcH/HpaI aldolase/citrate lyase" evidence="6">
    <location>
        <begin position="9"/>
        <end position="210"/>
    </location>
</feature>
<evidence type="ECO:0000313" key="8">
    <source>
        <dbReference type="Proteomes" id="UP000009874"/>
    </source>
</evidence>
<evidence type="ECO:0000256" key="4">
    <source>
        <dbReference type="PIRSR" id="PIRSR015582-1"/>
    </source>
</evidence>
<organism evidence="7 8">
    <name type="scientific">Massilia timonae CCUG 45783</name>
    <dbReference type="NCBI Taxonomy" id="883126"/>
    <lineage>
        <taxon>Bacteria</taxon>
        <taxon>Pseudomonadati</taxon>
        <taxon>Pseudomonadota</taxon>
        <taxon>Betaproteobacteria</taxon>
        <taxon>Burkholderiales</taxon>
        <taxon>Oxalobacteraceae</taxon>
        <taxon>Telluria group</taxon>
        <taxon>Massilia</taxon>
    </lineage>
</organism>
<feature type="binding site" evidence="4">
    <location>
        <position position="117"/>
    </location>
    <ligand>
        <name>substrate</name>
    </ligand>
</feature>
<dbReference type="GO" id="GO:0006107">
    <property type="term" value="P:oxaloacetate metabolic process"/>
    <property type="evidence" value="ECO:0007669"/>
    <property type="project" value="TreeGrafter"/>
</dbReference>
<dbReference type="PATRIC" id="fig|883126.3.peg.4258"/>
<dbReference type="STRING" id="47229.LO55_4630"/>
<dbReference type="HOGENOM" id="CLU_044864_2_0_4"/>
<dbReference type="InterPro" id="IPR011206">
    <property type="entry name" value="Citrate_lyase_beta/mcl1/mcl2"/>
</dbReference>
<evidence type="ECO:0000256" key="1">
    <source>
        <dbReference type="ARBA" id="ARBA00001946"/>
    </source>
</evidence>
<dbReference type="SUPFAM" id="SSF51621">
    <property type="entry name" value="Phosphoenolpyruvate/pyruvate domain"/>
    <property type="match status" value="1"/>
</dbReference>
<dbReference type="AlphaFoldDB" id="K9D8Y5"/>
<dbReference type="eggNOG" id="COG2301">
    <property type="taxonomic scope" value="Bacteria"/>
</dbReference>
<keyword evidence="3 5" id="KW-0460">Magnesium</keyword>
<evidence type="ECO:0000259" key="6">
    <source>
        <dbReference type="Pfam" id="PF03328"/>
    </source>
</evidence>
<dbReference type="OrthoDB" id="348111at2"/>
<proteinExistence type="predicted"/>
<comment type="caution">
    <text evidence="7">The sequence shown here is derived from an EMBL/GenBank/DDBJ whole genome shotgun (WGS) entry which is preliminary data.</text>
</comment>
<keyword evidence="2 5" id="KW-0479">Metal-binding</keyword>
<comment type="cofactor">
    <cofactor evidence="1">
        <name>Mg(2+)</name>
        <dbReference type="ChEBI" id="CHEBI:18420"/>
    </cofactor>
</comment>
<dbReference type="Proteomes" id="UP000009874">
    <property type="component" value="Unassembled WGS sequence"/>
</dbReference>
<dbReference type="GO" id="GO:0000287">
    <property type="term" value="F:magnesium ion binding"/>
    <property type="evidence" value="ECO:0007669"/>
    <property type="project" value="TreeGrafter"/>
</dbReference>
<dbReference type="Pfam" id="PF03328">
    <property type="entry name" value="HpcH_HpaI"/>
    <property type="match status" value="1"/>
</dbReference>
<dbReference type="GO" id="GO:0003824">
    <property type="term" value="F:catalytic activity"/>
    <property type="evidence" value="ECO:0007669"/>
    <property type="project" value="InterPro"/>
</dbReference>
<dbReference type="Gene3D" id="3.20.20.60">
    <property type="entry name" value="Phosphoenolpyruvate-binding domains"/>
    <property type="match status" value="1"/>
</dbReference>
<sequence>MNPPAPLPRSYLFVPGNRPERFDKAYAAGADAVIVDLEDAVPFADKAAAREAVAAWLSAQKPVLVRINGADTDWFADDLALCRMPGVAGVVLPKAEQAGDIARLRAAGATAVLPLIESAAGIDHLRAIAAARGVQRLMFGSIDFQLDLGIPGEREELLFFRSQLVLASRLAGLAAPVDGVSTALDDAERLADDARHARQMGFGAKLCIHPKQVDAVNRCFTPGAHELAWAGRVLEAAAHADGAAVALDGKMIDRPVILRAQAIVDAHALRAGLAEPVSSR</sequence>
<dbReference type="PIRSF" id="PIRSF015582">
    <property type="entry name" value="Cit_lyase_B"/>
    <property type="match status" value="1"/>
</dbReference>
<dbReference type="InterPro" id="IPR015813">
    <property type="entry name" value="Pyrv/PenolPyrv_kinase-like_dom"/>
</dbReference>
<reference evidence="7 8" key="1">
    <citation type="submission" date="2012-09" db="EMBL/GenBank/DDBJ databases">
        <title>The Genome Sequence of Massilia timonae CCUG 45783.</title>
        <authorList>
            <consortium name="The Broad Institute Genome Sequencing Platform"/>
            <person name="Earl A."/>
            <person name="Ward D."/>
            <person name="Feldgarden M."/>
            <person name="Gevers D."/>
            <person name="Huys G."/>
            <person name="Walker B."/>
            <person name="Young S.K."/>
            <person name="Zeng Q."/>
            <person name="Gargeya S."/>
            <person name="Fitzgerald M."/>
            <person name="Haas B."/>
            <person name="Abouelleil A."/>
            <person name="Alvarado L."/>
            <person name="Arachchi H.M."/>
            <person name="Berlin A.M."/>
            <person name="Chapman S.B."/>
            <person name="Goldberg J."/>
            <person name="Griggs A."/>
            <person name="Gujja S."/>
            <person name="Hansen M."/>
            <person name="Howarth C."/>
            <person name="Imamovic A."/>
            <person name="Larimer J."/>
            <person name="McCowen C."/>
            <person name="Montmayeur A."/>
            <person name="Murphy C."/>
            <person name="Neiman D."/>
            <person name="Pearson M."/>
            <person name="Priest M."/>
            <person name="Roberts A."/>
            <person name="Saif S."/>
            <person name="Shea T."/>
            <person name="Sisk P."/>
            <person name="Sykes S."/>
            <person name="Wortman J."/>
            <person name="Nusbaum C."/>
            <person name="Birren B."/>
        </authorList>
    </citation>
    <scope>NUCLEOTIDE SEQUENCE [LARGE SCALE GENOMIC DNA]</scope>
    <source>
        <strain evidence="7 8">CCUG 45783</strain>
    </source>
</reference>
<evidence type="ECO:0000256" key="5">
    <source>
        <dbReference type="PIRSR" id="PIRSR015582-2"/>
    </source>
</evidence>
<dbReference type="InterPro" id="IPR040442">
    <property type="entry name" value="Pyrv_kinase-like_dom_sf"/>
</dbReference>
<keyword evidence="8" id="KW-1185">Reference proteome</keyword>
<dbReference type="PANTHER" id="PTHR32308">
    <property type="entry name" value="LYASE BETA SUBUNIT, PUTATIVE (AFU_ORTHOLOGUE AFUA_4G13030)-RELATED"/>
    <property type="match status" value="1"/>
</dbReference>
<dbReference type="InterPro" id="IPR005000">
    <property type="entry name" value="Aldolase/citrate-lyase_domain"/>
</dbReference>
<feature type="binding site" evidence="5">
    <location>
        <position position="117"/>
    </location>
    <ligand>
        <name>Mg(2+)</name>
        <dbReference type="ChEBI" id="CHEBI:18420"/>
    </ligand>
</feature>
<dbReference type="RefSeq" id="WP_005669781.1">
    <property type="nucleotide sequence ID" value="NZ_JH992925.1"/>
</dbReference>
<protein>
    <recommendedName>
        <fullName evidence="6">HpcH/HpaI aldolase/citrate lyase domain-containing protein</fullName>
    </recommendedName>
</protein>
<dbReference type="PANTHER" id="PTHR32308:SF10">
    <property type="entry name" value="CITRATE LYASE SUBUNIT BETA"/>
    <property type="match status" value="1"/>
</dbReference>
<accession>K9D8Y5</accession>
<evidence type="ECO:0000256" key="3">
    <source>
        <dbReference type="ARBA" id="ARBA00022842"/>
    </source>
</evidence>
<evidence type="ECO:0000256" key="2">
    <source>
        <dbReference type="ARBA" id="ARBA00022723"/>
    </source>
</evidence>
<feature type="binding site" evidence="4">
    <location>
        <position position="66"/>
    </location>
    <ligand>
        <name>substrate</name>
    </ligand>
</feature>